<dbReference type="GO" id="GO:0006446">
    <property type="term" value="P:regulation of translational initiation"/>
    <property type="evidence" value="ECO:0007669"/>
    <property type="project" value="TreeGrafter"/>
</dbReference>
<evidence type="ECO:0000259" key="3">
    <source>
        <dbReference type="Pfam" id="PF09186"/>
    </source>
</evidence>
<dbReference type="EMBL" id="JAUOPG010000009">
    <property type="protein sequence ID" value="MDO6454568.1"/>
    <property type="molecule type" value="Genomic_DNA"/>
</dbReference>
<dbReference type="PANTHER" id="PTHR16301">
    <property type="entry name" value="IMPACT-RELATED"/>
    <property type="match status" value="1"/>
</dbReference>
<dbReference type="GO" id="GO:0043168">
    <property type="term" value="F:anion binding"/>
    <property type="evidence" value="ECO:0007669"/>
    <property type="project" value="UniProtKB-ARBA"/>
</dbReference>
<dbReference type="NCBIfam" id="TIGR00257">
    <property type="entry name" value="IMPACT_YIGZ"/>
    <property type="match status" value="1"/>
</dbReference>
<dbReference type="GO" id="GO:0017111">
    <property type="term" value="F:ribonucleoside triphosphate phosphatase activity"/>
    <property type="evidence" value="ECO:0007669"/>
    <property type="project" value="UniProtKB-ARBA"/>
</dbReference>
<dbReference type="InterPro" id="IPR023582">
    <property type="entry name" value="Impact"/>
</dbReference>
<sequence>MSQPIYQRPTTYAEATIDVKKSRFIAQAYPIKTQAEAKSIIADLKEKTPNANHHCSAFIAGSPYVSGGYGFSDDGEPSGTAGRPMYSVIAGAGIGEICVVVTRFFGGTKLGTGGLVRAYSASVRELLDQLALETVKPLLKVQLSFAYSHSAQVDSILHSSSAHIIEQTFLEMVSLIIEVEAAEKDNLLLRLQDACKGQLTIHKDS</sequence>
<comment type="caution">
    <text evidence="4">The sequence shown here is derived from an EMBL/GenBank/DDBJ whole genome shotgun (WGS) entry which is preliminary data.</text>
</comment>
<dbReference type="InterPro" id="IPR036956">
    <property type="entry name" value="Impact_N_sf"/>
</dbReference>
<dbReference type="Gene3D" id="3.30.70.240">
    <property type="match status" value="1"/>
</dbReference>
<name>A0AAW7XNP8_9GAMM</name>
<dbReference type="InterPro" id="IPR035647">
    <property type="entry name" value="EFG_III/V"/>
</dbReference>
<evidence type="ECO:0000256" key="1">
    <source>
        <dbReference type="ARBA" id="ARBA00007665"/>
    </source>
</evidence>
<evidence type="ECO:0000313" key="4">
    <source>
        <dbReference type="EMBL" id="MDO6454568.1"/>
    </source>
</evidence>
<evidence type="ECO:0000259" key="2">
    <source>
        <dbReference type="Pfam" id="PF01205"/>
    </source>
</evidence>
<dbReference type="AlphaFoldDB" id="A0AAW7XNP8"/>
<comment type="similarity">
    <text evidence="1">Belongs to the IMPACT family.</text>
</comment>
<dbReference type="Pfam" id="PF01205">
    <property type="entry name" value="Impact_N"/>
    <property type="match status" value="1"/>
</dbReference>
<dbReference type="Gene3D" id="3.30.230.30">
    <property type="entry name" value="Impact, N-terminal domain"/>
    <property type="match status" value="1"/>
</dbReference>
<proteinExistence type="inferred from homology"/>
<dbReference type="PANTHER" id="PTHR16301:SF20">
    <property type="entry name" value="IMPACT FAMILY MEMBER YIGZ"/>
    <property type="match status" value="1"/>
</dbReference>
<dbReference type="SUPFAM" id="SSF54211">
    <property type="entry name" value="Ribosomal protein S5 domain 2-like"/>
    <property type="match status" value="1"/>
</dbReference>
<dbReference type="GO" id="GO:0032561">
    <property type="term" value="F:guanyl ribonucleotide binding"/>
    <property type="evidence" value="ECO:0007669"/>
    <property type="project" value="UniProtKB-ARBA"/>
</dbReference>
<dbReference type="Pfam" id="PF09186">
    <property type="entry name" value="DUF1949"/>
    <property type="match status" value="1"/>
</dbReference>
<dbReference type="GO" id="GO:0005737">
    <property type="term" value="C:cytoplasm"/>
    <property type="evidence" value="ECO:0007669"/>
    <property type="project" value="TreeGrafter"/>
</dbReference>
<accession>A0AAW7XNP8</accession>
<dbReference type="InterPro" id="IPR015796">
    <property type="entry name" value="Impact_YigZ-like"/>
</dbReference>
<feature type="domain" description="UPF0029" evidence="3">
    <location>
        <begin position="143"/>
        <end position="198"/>
    </location>
</feature>
<protein>
    <submittedName>
        <fullName evidence="4">YigZ family protein</fullName>
    </submittedName>
</protein>
<dbReference type="RefSeq" id="WP_303551319.1">
    <property type="nucleotide sequence ID" value="NZ_JAUOPG010000009.1"/>
</dbReference>
<dbReference type="Proteomes" id="UP001169862">
    <property type="component" value="Unassembled WGS sequence"/>
</dbReference>
<dbReference type="SUPFAM" id="SSF54980">
    <property type="entry name" value="EF-G C-terminal domain-like"/>
    <property type="match status" value="1"/>
</dbReference>
<feature type="domain" description="Impact N-terminal" evidence="2">
    <location>
        <begin position="20"/>
        <end position="127"/>
    </location>
</feature>
<dbReference type="InterPro" id="IPR015269">
    <property type="entry name" value="UPF0029_Impact_C"/>
</dbReference>
<reference evidence="4" key="1">
    <citation type="submission" date="2023-07" db="EMBL/GenBank/DDBJ databases">
        <title>Genome content predicts the carbon catabolic preferences of heterotrophic bacteria.</title>
        <authorList>
            <person name="Gralka M."/>
        </authorList>
    </citation>
    <scope>NUCLEOTIDE SEQUENCE</scope>
    <source>
        <strain evidence="4">I2M16</strain>
    </source>
</reference>
<dbReference type="InterPro" id="IPR020568">
    <property type="entry name" value="Ribosomal_Su5_D2-typ_SF"/>
</dbReference>
<organism evidence="4 5">
    <name type="scientific">Neptunomonas phycophila</name>
    <dbReference type="NCBI Taxonomy" id="1572645"/>
    <lineage>
        <taxon>Bacteria</taxon>
        <taxon>Pseudomonadati</taxon>
        <taxon>Pseudomonadota</taxon>
        <taxon>Gammaproteobacteria</taxon>
        <taxon>Oceanospirillales</taxon>
        <taxon>Oceanospirillaceae</taxon>
        <taxon>Neptunomonas</taxon>
    </lineage>
</organism>
<evidence type="ECO:0000313" key="5">
    <source>
        <dbReference type="Proteomes" id="UP001169862"/>
    </source>
</evidence>
<gene>
    <name evidence="4" type="ORF">Q4490_13420</name>
</gene>
<dbReference type="InterPro" id="IPR001498">
    <property type="entry name" value="Impact_N"/>
</dbReference>